<evidence type="ECO:0000256" key="4">
    <source>
        <dbReference type="ARBA" id="ARBA00005225"/>
    </source>
</evidence>
<evidence type="ECO:0000256" key="12">
    <source>
        <dbReference type="ARBA" id="ARBA00022958"/>
    </source>
</evidence>
<evidence type="ECO:0000256" key="8">
    <source>
        <dbReference type="ARBA" id="ARBA00022679"/>
    </source>
</evidence>
<keyword evidence="10 16" id="KW-0418">Kinase</keyword>
<dbReference type="HAMAP" id="MF_01274">
    <property type="entry name" value="Pantothen_kinase_3"/>
    <property type="match status" value="1"/>
</dbReference>
<dbReference type="EMBL" id="DSFP01000028">
    <property type="protein sequence ID" value="HEW45508.1"/>
    <property type="molecule type" value="Genomic_DNA"/>
</dbReference>
<evidence type="ECO:0000256" key="15">
    <source>
        <dbReference type="ARBA" id="ARBA00040883"/>
    </source>
</evidence>
<feature type="binding site" evidence="16">
    <location>
        <position position="158"/>
    </location>
    <ligand>
        <name>substrate</name>
    </ligand>
</feature>
<feature type="binding site" evidence="16">
    <location>
        <begin position="82"/>
        <end position="85"/>
    </location>
    <ligand>
        <name>substrate</name>
    </ligand>
</feature>
<evidence type="ECO:0000256" key="1">
    <source>
        <dbReference type="ARBA" id="ARBA00001206"/>
    </source>
</evidence>
<dbReference type="GO" id="GO:0005737">
    <property type="term" value="C:cytoplasm"/>
    <property type="evidence" value="ECO:0007669"/>
    <property type="project" value="UniProtKB-SubCell"/>
</dbReference>
<keyword evidence="12 16" id="KW-0630">Potassium</keyword>
<reference evidence="17" key="1">
    <citation type="journal article" date="2020" name="mSystems">
        <title>Genome- and Community-Level Interaction Insights into Carbon Utilization and Element Cycling Functions of Hydrothermarchaeota in Hydrothermal Sediment.</title>
        <authorList>
            <person name="Zhou Z."/>
            <person name="Liu Y."/>
            <person name="Xu W."/>
            <person name="Pan J."/>
            <person name="Luo Z.H."/>
            <person name="Li M."/>
        </authorList>
    </citation>
    <scope>NUCLEOTIDE SEQUENCE [LARGE SCALE GENOMIC DNA]</scope>
    <source>
        <strain evidence="17">SpSt-132</strain>
    </source>
</reference>
<comment type="caution">
    <text evidence="17">The sequence shown here is derived from an EMBL/GenBank/DDBJ whole genome shotgun (WGS) entry which is preliminary data.</text>
</comment>
<dbReference type="InterPro" id="IPR004619">
    <property type="entry name" value="Type_III_PanK"/>
</dbReference>
<comment type="cofactor">
    <cofactor evidence="2">
        <name>K(+)</name>
        <dbReference type="ChEBI" id="CHEBI:29103"/>
    </cofactor>
</comment>
<dbReference type="NCBIfam" id="TIGR00671">
    <property type="entry name" value="baf"/>
    <property type="match status" value="1"/>
</dbReference>
<dbReference type="GO" id="GO:0005524">
    <property type="term" value="F:ATP binding"/>
    <property type="evidence" value="ECO:0007669"/>
    <property type="project" value="UniProtKB-UniRule"/>
</dbReference>
<comment type="subcellular location">
    <subcellularLocation>
        <location evidence="3 16">Cytoplasm</location>
    </subcellularLocation>
</comment>
<feature type="active site" description="Proton acceptor" evidence="16">
    <location>
        <position position="84"/>
    </location>
</feature>
<keyword evidence="7 16" id="KW-0963">Cytoplasm</keyword>
<comment type="cofactor">
    <cofactor evidence="16">
        <name>NH4(+)</name>
        <dbReference type="ChEBI" id="CHEBI:28938"/>
    </cofactor>
    <cofactor evidence="16">
        <name>K(+)</name>
        <dbReference type="ChEBI" id="CHEBI:29103"/>
    </cofactor>
    <text evidence="16">A monovalent cation. Ammonium or potassium.</text>
</comment>
<comment type="similarity">
    <text evidence="14 16">Belongs to the type III pantothenate kinase family.</text>
</comment>
<sequence>MKVLTLDVGNTSVDVCLYEGELRYIGKFEHDKVPYIEADLVLVSSVKPSAEAYIRERYPKAKFIRARDVPLEVAFEGKEKVGVDRLLNLYGAISFYSKDMVVVSAGTALVVDLAIDGIFQGGFITLGLGSGLECLSKKAELIPKIDLRSVRVSLGRNTEEALLGGFINQARAFISKCLKSWQEDYKRSLKLIITGGDGWLFEDLGVYDPLLIHRSLLALSSHSSPL</sequence>
<organism evidence="17">
    <name type="scientific">Hydrogenobacter sp</name>
    <dbReference type="NCBI Taxonomy" id="2152829"/>
    <lineage>
        <taxon>Bacteria</taxon>
        <taxon>Pseudomonadati</taxon>
        <taxon>Aquificota</taxon>
        <taxon>Aquificia</taxon>
        <taxon>Aquificales</taxon>
        <taxon>Aquificaceae</taxon>
        <taxon>Hydrogenobacter</taxon>
    </lineage>
</organism>
<keyword evidence="8 16" id="KW-0808">Transferase</keyword>
<dbReference type="Pfam" id="PF03309">
    <property type="entry name" value="Pan_kinase"/>
    <property type="match status" value="1"/>
</dbReference>
<name>A0A7C2VDJ1_9AQUI</name>
<dbReference type="InterPro" id="IPR043129">
    <property type="entry name" value="ATPase_NBD"/>
</dbReference>
<comment type="subunit">
    <text evidence="5 16">Homodimer.</text>
</comment>
<feature type="binding site" evidence="16">
    <location>
        <position position="107"/>
    </location>
    <ligand>
        <name>ATP</name>
        <dbReference type="ChEBI" id="CHEBI:30616"/>
    </ligand>
</feature>
<gene>
    <name evidence="16" type="primary">coaX</name>
    <name evidence="17" type="ORF">ENO47_02385</name>
</gene>
<keyword evidence="11 16" id="KW-0067">ATP-binding</keyword>
<keyword evidence="9 16" id="KW-0547">Nucleotide-binding</keyword>
<evidence type="ECO:0000256" key="7">
    <source>
        <dbReference type="ARBA" id="ARBA00022490"/>
    </source>
</evidence>
<feature type="binding site" evidence="16">
    <location>
        <begin position="7"/>
        <end position="14"/>
    </location>
    <ligand>
        <name>ATP</name>
        <dbReference type="ChEBI" id="CHEBI:30616"/>
    </ligand>
</feature>
<protein>
    <recommendedName>
        <fullName evidence="15 16">Type III pantothenate kinase</fullName>
        <ecNumber evidence="6 16">2.7.1.33</ecNumber>
    </recommendedName>
    <alternativeName>
        <fullName evidence="16">PanK-III</fullName>
    </alternativeName>
    <alternativeName>
        <fullName evidence="16">Pantothenic acid kinase</fullName>
    </alternativeName>
</protein>
<comment type="function">
    <text evidence="16">Catalyzes the phosphorylation of pantothenate (Pan), the first step in CoA biosynthesis.</text>
</comment>
<accession>A0A7C2VDJ1</accession>
<keyword evidence="13 16" id="KW-0173">Coenzyme A biosynthesis</keyword>
<evidence type="ECO:0000256" key="5">
    <source>
        <dbReference type="ARBA" id="ARBA00011738"/>
    </source>
</evidence>
<dbReference type="GO" id="GO:0004594">
    <property type="term" value="F:pantothenate kinase activity"/>
    <property type="evidence" value="ECO:0007669"/>
    <property type="project" value="UniProtKB-UniRule"/>
</dbReference>
<comment type="pathway">
    <text evidence="4 16">Cofactor biosynthesis; coenzyme A biosynthesis; CoA from (R)-pantothenate: step 1/5.</text>
</comment>
<feature type="binding site" evidence="16">
    <location>
        <position position="75"/>
    </location>
    <ligand>
        <name>substrate</name>
    </ligand>
</feature>
<evidence type="ECO:0000256" key="11">
    <source>
        <dbReference type="ARBA" id="ARBA00022840"/>
    </source>
</evidence>
<evidence type="ECO:0000256" key="3">
    <source>
        <dbReference type="ARBA" id="ARBA00004496"/>
    </source>
</evidence>
<evidence type="ECO:0000313" key="17">
    <source>
        <dbReference type="EMBL" id="HEW45508.1"/>
    </source>
</evidence>
<dbReference type="UniPathway" id="UPA00241">
    <property type="reaction ID" value="UER00352"/>
</dbReference>
<evidence type="ECO:0000256" key="10">
    <source>
        <dbReference type="ARBA" id="ARBA00022777"/>
    </source>
</evidence>
<dbReference type="PANTHER" id="PTHR34265">
    <property type="entry name" value="TYPE III PANTOTHENATE KINASE"/>
    <property type="match status" value="1"/>
</dbReference>
<evidence type="ECO:0000256" key="9">
    <source>
        <dbReference type="ARBA" id="ARBA00022741"/>
    </source>
</evidence>
<comment type="catalytic activity">
    <reaction evidence="1 16">
        <text>(R)-pantothenate + ATP = (R)-4'-phosphopantothenate + ADP + H(+)</text>
        <dbReference type="Rhea" id="RHEA:16373"/>
        <dbReference type="ChEBI" id="CHEBI:10986"/>
        <dbReference type="ChEBI" id="CHEBI:15378"/>
        <dbReference type="ChEBI" id="CHEBI:29032"/>
        <dbReference type="ChEBI" id="CHEBI:30616"/>
        <dbReference type="ChEBI" id="CHEBI:456216"/>
        <dbReference type="EC" id="2.7.1.33"/>
    </reaction>
</comment>
<dbReference type="EC" id="2.7.1.33" evidence="6 16"/>
<dbReference type="Gene3D" id="3.30.420.40">
    <property type="match status" value="1"/>
</dbReference>
<proteinExistence type="inferred from homology"/>
<comment type="caution">
    <text evidence="16">Lacks conserved residue(s) required for the propagation of feature annotation.</text>
</comment>
<evidence type="ECO:0000256" key="6">
    <source>
        <dbReference type="ARBA" id="ARBA00012102"/>
    </source>
</evidence>
<dbReference type="CDD" id="cd24015">
    <property type="entry name" value="ASKHA_NBD_PanK-III"/>
    <property type="match status" value="1"/>
</dbReference>
<dbReference type="PANTHER" id="PTHR34265:SF1">
    <property type="entry name" value="TYPE III PANTOTHENATE KINASE"/>
    <property type="match status" value="1"/>
</dbReference>
<evidence type="ECO:0000256" key="14">
    <source>
        <dbReference type="ARBA" id="ARBA00038036"/>
    </source>
</evidence>
<evidence type="ECO:0000256" key="13">
    <source>
        <dbReference type="ARBA" id="ARBA00022993"/>
    </source>
</evidence>
<evidence type="ECO:0000256" key="16">
    <source>
        <dbReference type="HAMAP-Rule" id="MF_01274"/>
    </source>
</evidence>
<dbReference type="AlphaFoldDB" id="A0A7C2VDJ1"/>
<evidence type="ECO:0000256" key="2">
    <source>
        <dbReference type="ARBA" id="ARBA00001958"/>
    </source>
</evidence>
<dbReference type="SUPFAM" id="SSF53067">
    <property type="entry name" value="Actin-like ATPase domain"/>
    <property type="match status" value="2"/>
</dbReference>
<dbReference type="GO" id="GO:0015937">
    <property type="term" value="P:coenzyme A biosynthetic process"/>
    <property type="evidence" value="ECO:0007669"/>
    <property type="project" value="UniProtKB-UniRule"/>
</dbReference>